<gene>
    <name evidence="3" type="ORF">WR25_19353</name>
</gene>
<evidence type="ECO:0000256" key="2">
    <source>
        <dbReference type="SAM" id="Phobius"/>
    </source>
</evidence>
<keyword evidence="2" id="KW-0472">Membrane</keyword>
<evidence type="ECO:0000313" key="4">
    <source>
        <dbReference type="Proteomes" id="UP000218231"/>
    </source>
</evidence>
<name>A0A2A2J1H9_9BILA</name>
<feature type="transmembrane region" description="Helical" evidence="2">
    <location>
        <begin position="162"/>
        <end position="183"/>
    </location>
</feature>
<dbReference type="EMBL" id="LIAE01010774">
    <property type="protein sequence ID" value="PAV55486.1"/>
    <property type="molecule type" value="Genomic_DNA"/>
</dbReference>
<dbReference type="Proteomes" id="UP000218231">
    <property type="component" value="Unassembled WGS sequence"/>
</dbReference>
<feature type="region of interest" description="Disordered" evidence="1">
    <location>
        <begin position="211"/>
        <end position="255"/>
    </location>
</feature>
<dbReference type="EMBL" id="LIAE01010774">
    <property type="protein sequence ID" value="PAV55494.1"/>
    <property type="molecule type" value="Genomic_DNA"/>
</dbReference>
<accession>A0A2A2J1H9</accession>
<dbReference type="EMBL" id="LIAE01010774">
    <property type="protein sequence ID" value="PAV55492.1"/>
    <property type="molecule type" value="Genomic_DNA"/>
</dbReference>
<dbReference type="EMBL" id="LIAE01010774">
    <property type="protein sequence ID" value="PAV55493.1"/>
    <property type="molecule type" value="Genomic_DNA"/>
</dbReference>
<protein>
    <submittedName>
        <fullName evidence="3">Uncharacterized protein</fullName>
    </submittedName>
</protein>
<dbReference type="EMBL" id="LIAE01010774">
    <property type="protein sequence ID" value="PAV55490.1"/>
    <property type="molecule type" value="Genomic_DNA"/>
</dbReference>
<dbReference type="EMBL" id="LIAE01010774">
    <property type="protein sequence ID" value="PAV55488.1"/>
    <property type="molecule type" value="Genomic_DNA"/>
</dbReference>
<dbReference type="EMBL" id="LIAE01010774">
    <property type="protein sequence ID" value="PAV55489.1"/>
    <property type="molecule type" value="Genomic_DNA"/>
</dbReference>
<organism evidence="3 4">
    <name type="scientific">Diploscapter pachys</name>
    <dbReference type="NCBI Taxonomy" id="2018661"/>
    <lineage>
        <taxon>Eukaryota</taxon>
        <taxon>Metazoa</taxon>
        <taxon>Ecdysozoa</taxon>
        <taxon>Nematoda</taxon>
        <taxon>Chromadorea</taxon>
        <taxon>Rhabditida</taxon>
        <taxon>Rhabditina</taxon>
        <taxon>Rhabditomorpha</taxon>
        <taxon>Rhabditoidea</taxon>
        <taxon>Rhabditidae</taxon>
        <taxon>Diploscapter</taxon>
    </lineage>
</organism>
<sequence>MSEIQSNVPDIPNRTNIPTLMSNNFKTNGPWYQFFLLTALCILLLASTGADLIYIFVCHDIPTYFKLFVFCWLVNLFTAFYTFFYAKSFLPRDPPQLYGIVVRGTRTQRSRNQCQRCLENTFFIFFILSVSVSIILGIFVLLNDTTSNQPGVKPIEKCESALYNNVEIVILVLKTAVFILFVLTRVVFLRIMPESCVENLISNPARDPGINNVTSNSVDNIPEEQTSTAASPSGEVEANADESSFHMSNNPPNDH</sequence>
<dbReference type="EMBL" id="LIAE01010774">
    <property type="protein sequence ID" value="PAV55495.1"/>
    <property type="molecule type" value="Genomic_DNA"/>
</dbReference>
<feature type="transmembrane region" description="Helical" evidence="2">
    <location>
        <begin position="63"/>
        <end position="86"/>
    </location>
</feature>
<reference evidence="3 4" key="1">
    <citation type="journal article" date="2017" name="Curr. Biol.">
        <title>Genome architecture and evolution of a unichromosomal asexual nematode.</title>
        <authorList>
            <person name="Fradin H."/>
            <person name="Zegar C."/>
            <person name="Gutwein M."/>
            <person name="Lucas J."/>
            <person name="Kovtun M."/>
            <person name="Corcoran D."/>
            <person name="Baugh L.R."/>
            <person name="Kiontke K."/>
            <person name="Gunsalus K."/>
            <person name="Fitch D.H."/>
            <person name="Piano F."/>
        </authorList>
    </citation>
    <scope>NUCLEOTIDE SEQUENCE [LARGE SCALE GENOMIC DNA]</scope>
    <source>
        <strain evidence="3">PF1309</strain>
    </source>
</reference>
<dbReference type="EMBL" id="LIAE01010774">
    <property type="protein sequence ID" value="PAV55491.1"/>
    <property type="molecule type" value="Genomic_DNA"/>
</dbReference>
<feature type="transmembrane region" description="Helical" evidence="2">
    <location>
        <begin position="34"/>
        <end position="57"/>
    </location>
</feature>
<keyword evidence="2" id="KW-1133">Transmembrane helix</keyword>
<keyword evidence="4" id="KW-1185">Reference proteome</keyword>
<evidence type="ECO:0000256" key="1">
    <source>
        <dbReference type="SAM" id="MobiDB-lite"/>
    </source>
</evidence>
<dbReference type="EMBL" id="LIAE01010774">
    <property type="protein sequence ID" value="PAV55487.1"/>
    <property type="molecule type" value="Genomic_DNA"/>
</dbReference>
<feature type="compositionally biased region" description="Polar residues" evidence="1">
    <location>
        <begin position="211"/>
        <end position="231"/>
    </location>
</feature>
<evidence type="ECO:0000313" key="3">
    <source>
        <dbReference type="EMBL" id="PAV55495.1"/>
    </source>
</evidence>
<dbReference type="AlphaFoldDB" id="A0A2A2J1H9"/>
<feature type="transmembrane region" description="Helical" evidence="2">
    <location>
        <begin position="121"/>
        <end position="142"/>
    </location>
</feature>
<dbReference type="EMBL" id="LIAE01010774">
    <property type="protein sequence ID" value="PAV55496.1"/>
    <property type="molecule type" value="Genomic_DNA"/>
</dbReference>
<comment type="caution">
    <text evidence="3">The sequence shown here is derived from an EMBL/GenBank/DDBJ whole genome shotgun (WGS) entry which is preliminary data.</text>
</comment>
<feature type="compositionally biased region" description="Polar residues" evidence="1">
    <location>
        <begin position="241"/>
        <end position="255"/>
    </location>
</feature>
<keyword evidence="2" id="KW-0812">Transmembrane</keyword>
<proteinExistence type="predicted"/>